<dbReference type="STRING" id="1203610.HMPREF1536_04461"/>
<dbReference type="EMBL" id="AQHW01000025">
    <property type="protein sequence ID" value="KKB49397.1"/>
    <property type="molecule type" value="Genomic_DNA"/>
</dbReference>
<gene>
    <name evidence="3" type="ORF">HMPREF1536_04461</name>
</gene>
<dbReference type="PATRIC" id="fig|1203610.3.peg.4546"/>
<organism evidence="3 4">
    <name type="scientific">Parabacteroides gordonii MS-1 = DSM 23371</name>
    <dbReference type="NCBI Taxonomy" id="1203610"/>
    <lineage>
        <taxon>Bacteria</taxon>
        <taxon>Pseudomonadati</taxon>
        <taxon>Bacteroidota</taxon>
        <taxon>Bacteroidia</taxon>
        <taxon>Bacteroidales</taxon>
        <taxon>Tannerellaceae</taxon>
        <taxon>Parabacteroides</taxon>
    </lineage>
</organism>
<accession>A0A0F5IW92</accession>
<sequence>MNMNELTCGLDFGTSNSIISLTDKSTQKEVFSYSASSILYFPDTNEMTWYVGKEAHDKYIEEEMTGRLLKSVKTLLRQDKFLSTWIFGKRMTPDQLVTCIIRHLKEKAEAFTGTEITDVVLGRPAIFSEDPKQENLAVSRLTLAARNAGFRSIKLQLEPIAAALSYEQRLDHSENVLVADLGGGTSDFTIMNLSPDKVRKEDRKDDIIAHGGVYIGGDLFDSEIMWYKVTPHLGRGVKYQSYDKEIEVPSILYRELKNWERTFMLKESKLRRSMDNYYHLSGNNPKIDNVRVLIDNNYVFSLFKGIEQSKINLSGGEETTIDFEKETIRIHEPFTPAEFATIIERHTSEIERYILKLLETAKYSADNIDSVFITGGSSLVIPVREILYRIFGKDKIRTGNTFNSVAYGLSLSY</sequence>
<comment type="caution">
    <text evidence="3">The sequence shown here is derived from an EMBL/GenBank/DDBJ whole genome shotgun (WGS) entry which is preliminary data.</text>
</comment>
<evidence type="ECO:0008006" key="5">
    <source>
        <dbReference type="Google" id="ProtNLM"/>
    </source>
</evidence>
<dbReference type="Gene3D" id="3.30.420.40">
    <property type="match status" value="4"/>
</dbReference>
<evidence type="ECO:0000313" key="4">
    <source>
        <dbReference type="Proteomes" id="UP000033035"/>
    </source>
</evidence>
<dbReference type="InterPro" id="IPR013126">
    <property type="entry name" value="Hsp_70_fam"/>
</dbReference>
<dbReference type="Gene3D" id="3.90.640.10">
    <property type="entry name" value="Actin, Chain A, domain 4"/>
    <property type="match status" value="2"/>
</dbReference>
<dbReference type="Pfam" id="PF00012">
    <property type="entry name" value="HSP70"/>
    <property type="match status" value="2"/>
</dbReference>
<dbReference type="InterPro" id="IPR043129">
    <property type="entry name" value="ATPase_NBD"/>
</dbReference>
<name>A0A0F5IW92_9BACT</name>
<protein>
    <recommendedName>
        <fullName evidence="5">Hsp70 family protein</fullName>
    </recommendedName>
</protein>
<dbReference type="AlphaFoldDB" id="A0A0F5IW92"/>
<dbReference type="HOGENOM" id="CLU_033976_2_0_10"/>
<evidence type="ECO:0000256" key="1">
    <source>
        <dbReference type="ARBA" id="ARBA00022741"/>
    </source>
</evidence>
<dbReference type="CDD" id="cd10231">
    <property type="entry name" value="ASKHA_NBD_HSP70_YegD-like"/>
    <property type="match status" value="1"/>
</dbReference>
<dbReference type="SUPFAM" id="SSF53067">
    <property type="entry name" value="Actin-like ATPase domain"/>
    <property type="match status" value="2"/>
</dbReference>
<dbReference type="GO" id="GO:0005524">
    <property type="term" value="F:ATP binding"/>
    <property type="evidence" value="ECO:0007669"/>
    <property type="project" value="UniProtKB-KW"/>
</dbReference>
<dbReference type="RefSeq" id="WP_028729047.1">
    <property type="nucleotide sequence ID" value="NZ_KE386763.1"/>
</dbReference>
<keyword evidence="2" id="KW-0067">ATP-binding</keyword>
<evidence type="ECO:0000313" key="3">
    <source>
        <dbReference type="EMBL" id="KKB49397.1"/>
    </source>
</evidence>
<reference evidence="3 4" key="1">
    <citation type="submission" date="2013-04" db="EMBL/GenBank/DDBJ databases">
        <title>The Genome Sequence of Parabacteroides gordonii DSM 23371.</title>
        <authorList>
            <consortium name="The Broad Institute Genomics Platform"/>
            <person name="Earl A."/>
            <person name="Ward D."/>
            <person name="Feldgarden M."/>
            <person name="Gevers D."/>
            <person name="Martens E."/>
            <person name="Sakamoto M."/>
            <person name="Benno Y."/>
            <person name="Suzuki N."/>
            <person name="Matsunaga N."/>
            <person name="Koshihara K."/>
            <person name="Seki M."/>
            <person name="Komiya H."/>
            <person name="Walker B."/>
            <person name="Young S."/>
            <person name="Zeng Q."/>
            <person name="Gargeya S."/>
            <person name="Fitzgerald M."/>
            <person name="Haas B."/>
            <person name="Abouelleil A."/>
            <person name="Allen A.W."/>
            <person name="Alvarado L."/>
            <person name="Arachchi H.M."/>
            <person name="Berlin A.M."/>
            <person name="Chapman S.B."/>
            <person name="Gainer-Dewar J."/>
            <person name="Goldberg J."/>
            <person name="Griggs A."/>
            <person name="Gujja S."/>
            <person name="Hansen M."/>
            <person name="Howarth C."/>
            <person name="Imamovic A."/>
            <person name="Ireland A."/>
            <person name="Larimer J."/>
            <person name="McCowan C."/>
            <person name="Murphy C."/>
            <person name="Pearson M."/>
            <person name="Poon T.W."/>
            <person name="Priest M."/>
            <person name="Roberts A."/>
            <person name="Saif S."/>
            <person name="Shea T."/>
            <person name="Sisk P."/>
            <person name="Sykes S."/>
            <person name="Wortman J."/>
            <person name="Nusbaum C."/>
            <person name="Birren B."/>
        </authorList>
    </citation>
    <scope>NUCLEOTIDE SEQUENCE [LARGE SCALE GENOMIC DNA]</scope>
    <source>
        <strain evidence="3 4">MS-1</strain>
    </source>
</reference>
<proteinExistence type="predicted"/>
<keyword evidence="1" id="KW-0547">Nucleotide-binding</keyword>
<dbReference type="GO" id="GO:0140662">
    <property type="term" value="F:ATP-dependent protein folding chaperone"/>
    <property type="evidence" value="ECO:0007669"/>
    <property type="project" value="InterPro"/>
</dbReference>
<dbReference type="Proteomes" id="UP000033035">
    <property type="component" value="Unassembled WGS sequence"/>
</dbReference>
<keyword evidence="4" id="KW-1185">Reference proteome</keyword>
<evidence type="ECO:0000256" key="2">
    <source>
        <dbReference type="ARBA" id="ARBA00022840"/>
    </source>
</evidence>
<dbReference type="PANTHER" id="PTHR19375">
    <property type="entry name" value="HEAT SHOCK PROTEIN 70KDA"/>
    <property type="match status" value="1"/>
</dbReference>
<dbReference type="InterPro" id="IPR042054">
    <property type="entry name" value="YegD-like"/>
</dbReference>